<evidence type="ECO:0000313" key="2">
    <source>
        <dbReference type="Proteomes" id="UP000198304"/>
    </source>
</evidence>
<dbReference type="EMBL" id="FZOJ01000002">
    <property type="protein sequence ID" value="SNR95156.1"/>
    <property type="molecule type" value="Genomic_DNA"/>
</dbReference>
<dbReference type="AlphaFoldDB" id="A0A239AHL6"/>
<reference evidence="1 2" key="1">
    <citation type="submission" date="2017-06" db="EMBL/GenBank/DDBJ databases">
        <authorList>
            <person name="Kim H.J."/>
            <person name="Triplett B.A."/>
        </authorList>
    </citation>
    <scope>NUCLEOTIDE SEQUENCE [LARGE SCALE GENOMIC DNA]</scope>
    <source>
        <strain evidence="1 2">SCA</strain>
    </source>
</reference>
<accession>A0A239AHL6</accession>
<dbReference type="RefSeq" id="WP_089281256.1">
    <property type="nucleotide sequence ID" value="NZ_FZOJ01000002.1"/>
</dbReference>
<gene>
    <name evidence="1" type="ORF">SAMN05446037_100250</name>
</gene>
<evidence type="ECO:0000313" key="1">
    <source>
        <dbReference type="EMBL" id="SNR95156.1"/>
    </source>
</evidence>
<protein>
    <recommendedName>
        <fullName evidence="3">DUF1292 domain-containing protein</fullName>
    </recommendedName>
</protein>
<proteinExistence type="predicted"/>
<name>A0A239AHL6_9FIRM</name>
<sequence>MLKINGKELVQVMVESADKDGEIGILKHDSTGKTKVIFKECGWLDTYADQNQYKIIASFTHCPSDNGYNEESEYTEDDAEYELDKLEKFLETKGVEVF</sequence>
<keyword evidence="2" id="KW-1185">Reference proteome</keyword>
<evidence type="ECO:0008006" key="3">
    <source>
        <dbReference type="Google" id="ProtNLM"/>
    </source>
</evidence>
<organism evidence="1 2">
    <name type="scientific">Anaerovirgula multivorans</name>
    <dbReference type="NCBI Taxonomy" id="312168"/>
    <lineage>
        <taxon>Bacteria</taxon>
        <taxon>Bacillati</taxon>
        <taxon>Bacillota</taxon>
        <taxon>Clostridia</taxon>
        <taxon>Peptostreptococcales</taxon>
        <taxon>Natronincolaceae</taxon>
        <taxon>Anaerovirgula</taxon>
    </lineage>
</organism>
<dbReference type="Proteomes" id="UP000198304">
    <property type="component" value="Unassembled WGS sequence"/>
</dbReference>